<name>A0A166B2L7_9AGAM</name>
<evidence type="ECO:0000313" key="2">
    <source>
        <dbReference type="Proteomes" id="UP000076798"/>
    </source>
</evidence>
<gene>
    <name evidence="1" type="ORF">SISSUDRAFT_105372</name>
</gene>
<reference evidence="1 2" key="1">
    <citation type="journal article" date="2016" name="Mol. Biol. Evol.">
        <title>Comparative Genomics of Early-Diverging Mushroom-Forming Fungi Provides Insights into the Origins of Lignocellulose Decay Capabilities.</title>
        <authorList>
            <person name="Nagy L.G."/>
            <person name="Riley R."/>
            <person name="Tritt A."/>
            <person name="Adam C."/>
            <person name="Daum C."/>
            <person name="Floudas D."/>
            <person name="Sun H."/>
            <person name="Yadav J.S."/>
            <person name="Pangilinan J."/>
            <person name="Larsson K.H."/>
            <person name="Matsuura K."/>
            <person name="Barry K."/>
            <person name="Labutti K."/>
            <person name="Kuo R."/>
            <person name="Ohm R.A."/>
            <person name="Bhattacharya S.S."/>
            <person name="Shirouzu T."/>
            <person name="Yoshinaga Y."/>
            <person name="Martin F.M."/>
            <person name="Grigoriev I.V."/>
            <person name="Hibbett D.S."/>
        </authorList>
    </citation>
    <scope>NUCLEOTIDE SEQUENCE [LARGE SCALE GENOMIC DNA]</scope>
    <source>
        <strain evidence="1 2">HHB10207 ss-3</strain>
    </source>
</reference>
<keyword evidence="2" id="KW-1185">Reference proteome</keyword>
<dbReference type="Proteomes" id="UP000076798">
    <property type="component" value="Unassembled WGS sequence"/>
</dbReference>
<protein>
    <submittedName>
        <fullName evidence="1">Uncharacterized protein</fullName>
    </submittedName>
</protein>
<dbReference type="AlphaFoldDB" id="A0A166B2L7"/>
<accession>A0A166B2L7</accession>
<dbReference type="EMBL" id="KV428122">
    <property type="protein sequence ID" value="KZT35942.1"/>
    <property type="molecule type" value="Genomic_DNA"/>
</dbReference>
<organism evidence="1 2">
    <name type="scientific">Sistotremastrum suecicum HHB10207 ss-3</name>
    <dbReference type="NCBI Taxonomy" id="1314776"/>
    <lineage>
        <taxon>Eukaryota</taxon>
        <taxon>Fungi</taxon>
        <taxon>Dikarya</taxon>
        <taxon>Basidiomycota</taxon>
        <taxon>Agaricomycotina</taxon>
        <taxon>Agaricomycetes</taxon>
        <taxon>Sistotremastrales</taxon>
        <taxon>Sistotremastraceae</taxon>
        <taxon>Sistotremastrum</taxon>
    </lineage>
</organism>
<sequence>MTPNRCIGTASPTQIGYFLLSVCLIAFRPMMKPGHILNAAERDLLSVFSELSTGPAGVNDDRSLRVYGVCCLRIGLEMYLSSHVWIKAFNFVTRRRKSYSAALTFECCSRPEWRHSCVHSCALSEKRWSFVTLDNPSTYQLA</sequence>
<evidence type="ECO:0000313" key="1">
    <source>
        <dbReference type="EMBL" id="KZT35942.1"/>
    </source>
</evidence>
<proteinExistence type="predicted"/>